<protein>
    <recommendedName>
        <fullName evidence="3">Retrotransposon gag domain-containing protein</fullName>
    </recommendedName>
</protein>
<dbReference type="AlphaFoldDB" id="W2KVM6"/>
<feature type="compositionally biased region" description="Polar residues" evidence="1">
    <location>
        <begin position="622"/>
        <end position="635"/>
    </location>
</feature>
<dbReference type="EMBL" id="KI680588">
    <property type="protein sequence ID" value="ETL89152.1"/>
    <property type="molecule type" value="Genomic_DNA"/>
</dbReference>
<gene>
    <name evidence="2" type="ORF">L917_11858</name>
</gene>
<feature type="compositionally biased region" description="Polar residues" evidence="1">
    <location>
        <begin position="602"/>
        <end position="614"/>
    </location>
</feature>
<feature type="region of interest" description="Disordered" evidence="1">
    <location>
        <begin position="598"/>
        <end position="635"/>
    </location>
</feature>
<accession>W2KVM6</accession>
<dbReference type="Proteomes" id="UP000054423">
    <property type="component" value="Unassembled WGS sequence"/>
</dbReference>
<dbReference type="OrthoDB" id="128965at2759"/>
<organism evidence="2">
    <name type="scientific">Phytophthora nicotianae</name>
    <name type="common">Potato buckeye rot agent</name>
    <name type="synonym">Phytophthora parasitica</name>
    <dbReference type="NCBI Taxonomy" id="4792"/>
    <lineage>
        <taxon>Eukaryota</taxon>
        <taxon>Sar</taxon>
        <taxon>Stramenopiles</taxon>
        <taxon>Oomycota</taxon>
        <taxon>Peronosporomycetes</taxon>
        <taxon>Peronosporales</taxon>
        <taxon>Peronosporaceae</taxon>
        <taxon>Phytophthora</taxon>
    </lineage>
</organism>
<feature type="compositionally biased region" description="Acidic residues" evidence="1">
    <location>
        <begin position="79"/>
        <end position="91"/>
    </location>
</feature>
<evidence type="ECO:0008006" key="3">
    <source>
        <dbReference type="Google" id="ProtNLM"/>
    </source>
</evidence>
<proteinExistence type="predicted"/>
<feature type="compositionally biased region" description="Low complexity" evidence="1">
    <location>
        <begin position="10"/>
        <end position="27"/>
    </location>
</feature>
<evidence type="ECO:0000313" key="2">
    <source>
        <dbReference type="EMBL" id="ETL89152.1"/>
    </source>
</evidence>
<name>W2KVM6_PHYNI</name>
<evidence type="ECO:0000256" key="1">
    <source>
        <dbReference type="SAM" id="MobiDB-lite"/>
    </source>
</evidence>
<reference evidence="2" key="1">
    <citation type="submission" date="2013-11" db="EMBL/GenBank/DDBJ databases">
        <title>The Genome Sequence of Phytophthora parasitica CHvinca01.</title>
        <authorList>
            <consortium name="The Broad Institute Genomics Platform"/>
            <person name="Russ C."/>
            <person name="Tyler B."/>
            <person name="Panabieres F."/>
            <person name="Shan W."/>
            <person name="Tripathy S."/>
            <person name="Grunwald N."/>
            <person name="Machado M."/>
            <person name="Johnson C.S."/>
            <person name="Arredondo F."/>
            <person name="Hong C."/>
            <person name="Coffey M."/>
            <person name="Young S.K."/>
            <person name="Zeng Q."/>
            <person name="Gargeya S."/>
            <person name="Fitzgerald M."/>
            <person name="Abouelleil A."/>
            <person name="Alvarado L."/>
            <person name="Chapman S.B."/>
            <person name="Gainer-Dewar J."/>
            <person name="Goldberg J."/>
            <person name="Griggs A."/>
            <person name="Gujja S."/>
            <person name="Hansen M."/>
            <person name="Howarth C."/>
            <person name="Imamovic A."/>
            <person name="Ireland A."/>
            <person name="Larimer J."/>
            <person name="McCowan C."/>
            <person name="Murphy C."/>
            <person name="Pearson M."/>
            <person name="Poon T.W."/>
            <person name="Priest M."/>
            <person name="Roberts A."/>
            <person name="Saif S."/>
            <person name="Shea T."/>
            <person name="Sykes S."/>
            <person name="Wortman J."/>
            <person name="Nusbaum C."/>
            <person name="Birren B."/>
        </authorList>
    </citation>
    <scope>NUCLEOTIDE SEQUENCE [LARGE SCALE GENOMIC DNA]</scope>
    <source>
        <strain evidence="2">CHvinca01</strain>
    </source>
</reference>
<feature type="region of interest" description="Disordered" evidence="1">
    <location>
        <begin position="1"/>
        <end position="139"/>
    </location>
</feature>
<sequence>MVGKSTRAVARTGSTNTRAAAAATRPRPTVRETRAAKRQRVRLHLHEDEEDADNQGEVEVSSGVRVQRLHPGRPAGGDGPDDSSTDDEDDEHGGGGHGGDHPQAPAPGRDDGEHDDRQPNDGHDEEDHGSQHSTQDDDLEAMTWWDVLTPGQQRSMMKRFLVQPPTPVAAAPPPVVPVPVPRREKRKKLLIDDFHGRTDESVEAWLATISQEVQRQMALGGDTWTSRELYFGVTAKFKGAASKWFTGITDEIGPDDRTLEFITMRLRQKYGRRENAWQIQERLSGRPQQGGERLDAYADVLTNISFGKRVTAETLVEAFLNGMNNQVAAAQVRAMGPRTLEEAVQGAVHTNGEYGEGRKVTEWREAKRLYRTTGTGAEKVGGTTSGEPKTDVVDEIDWSKLGLGFGGSEGAAPVFDDSGREMNSVVSAGRSVKEGALPLAALQAIAVAAGVGQVAAAQKAGLRQIAAGKLKVAKALEVLAAEEKDDVNHSNQGNSTQETRTQGTDNTYQGGQFGSRGRSGFSSGRGFQGGRWSSFGSGRGGFNGGGRGCFRYQGNSNALQNYGPQGSRPIAQLKKETLCGYCYKPGHWWRECALRSADNAGREQQQQRQVTGNGAPNEETKPATTNPQQGNENRQ</sequence>
<feature type="compositionally biased region" description="Basic and acidic residues" evidence="1">
    <location>
        <begin position="108"/>
        <end position="130"/>
    </location>
</feature>
<feature type="compositionally biased region" description="Low complexity" evidence="1">
    <location>
        <begin position="515"/>
        <end position="536"/>
    </location>
</feature>
<feature type="compositionally biased region" description="Polar residues" evidence="1">
    <location>
        <begin position="489"/>
        <end position="508"/>
    </location>
</feature>
<feature type="region of interest" description="Disordered" evidence="1">
    <location>
        <begin position="484"/>
        <end position="538"/>
    </location>
</feature>